<protein>
    <submittedName>
        <fullName evidence="1">Uncharacterized protein</fullName>
    </submittedName>
</protein>
<dbReference type="OrthoDB" id="3269456at2759"/>
<dbReference type="Proteomes" id="UP000807025">
    <property type="component" value="Unassembled WGS sequence"/>
</dbReference>
<sequence length="197" mass="22015">MDSFYDKVSAVQALDRIIAERTTTADSLQMFQMDTDTMERFGLTICREEADVASKLTQLNKETGETEEATIAIQGIVCSVNLLPFETKSSHLDDLKHLAHTIENCHHAYSMFSHCTPNTKLIPSLEFLSKYETDFGNGVNQYGTITASNRFFTPAKQAAGLSTVAVNDEIDPRGALAKVNQTKWLHTEDNTMDYYMA</sequence>
<evidence type="ECO:0000313" key="2">
    <source>
        <dbReference type="Proteomes" id="UP000807025"/>
    </source>
</evidence>
<accession>A0A9P6D4Y2</accession>
<reference evidence="1" key="1">
    <citation type="submission" date="2020-11" db="EMBL/GenBank/DDBJ databases">
        <authorList>
            <consortium name="DOE Joint Genome Institute"/>
            <person name="Ahrendt S."/>
            <person name="Riley R."/>
            <person name="Andreopoulos W."/>
            <person name="Labutti K."/>
            <person name="Pangilinan J."/>
            <person name="Ruiz-Duenas F.J."/>
            <person name="Barrasa J.M."/>
            <person name="Sanchez-Garcia M."/>
            <person name="Camarero S."/>
            <person name="Miyauchi S."/>
            <person name="Serrano A."/>
            <person name="Linde D."/>
            <person name="Babiker R."/>
            <person name="Drula E."/>
            <person name="Ayuso-Fernandez I."/>
            <person name="Pacheco R."/>
            <person name="Padilla G."/>
            <person name="Ferreira P."/>
            <person name="Barriuso J."/>
            <person name="Kellner H."/>
            <person name="Castanera R."/>
            <person name="Alfaro M."/>
            <person name="Ramirez L."/>
            <person name="Pisabarro A.G."/>
            <person name="Kuo A."/>
            <person name="Tritt A."/>
            <person name="Lipzen A."/>
            <person name="He G."/>
            <person name="Yan M."/>
            <person name="Ng V."/>
            <person name="Cullen D."/>
            <person name="Martin F."/>
            <person name="Rosso M.-N."/>
            <person name="Henrissat B."/>
            <person name="Hibbett D."/>
            <person name="Martinez A.T."/>
            <person name="Grigoriev I.V."/>
        </authorList>
    </citation>
    <scope>NUCLEOTIDE SEQUENCE</scope>
    <source>
        <strain evidence="1">ATCC 90797</strain>
    </source>
</reference>
<evidence type="ECO:0000313" key="1">
    <source>
        <dbReference type="EMBL" id="KAF9491272.1"/>
    </source>
</evidence>
<dbReference type="AlphaFoldDB" id="A0A9P6D4Y2"/>
<keyword evidence="2" id="KW-1185">Reference proteome</keyword>
<name>A0A9P6D4Y2_PLEER</name>
<dbReference type="EMBL" id="MU154623">
    <property type="protein sequence ID" value="KAF9491272.1"/>
    <property type="molecule type" value="Genomic_DNA"/>
</dbReference>
<gene>
    <name evidence="1" type="ORF">BDN71DRAFT_1475065</name>
</gene>
<organism evidence="1 2">
    <name type="scientific">Pleurotus eryngii</name>
    <name type="common">Boletus of the steppes</name>
    <dbReference type="NCBI Taxonomy" id="5323"/>
    <lineage>
        <taxon>Eukaryota</taxon>
        <taxon>Fungi</taxon>
        <taxon>Dikarya</taxon>
        <taxon>Basidiomycota</taxon>
        <taxon>Agaricomycotina</taxon>
        <taxon>Agaricomycetes</taxon>
        <taxon>Agaricomycetidae</taxon>
        <taxon>Agaricales</taxon>
        <taxon>Pleurotineae</taxon>
        <taxon>Pleurotaceae</taxon>
        <taxon>Pleurotus</taxon>
    </lineage>
</organism>
<feature type="non-terminal residue" evidence="1">
    <location>
        <position position="197"/>
    </location>
</feature>
<proteinExistence type="predicted"/>
<comment type="caution">
    <text evidence="1">The sequence shown here is derived from an EMBL/GenBank/DDBJ whole genome shotgun (WGS) entry which is preliminary data.</text>
</comment>